<evidence type="ECO:0000313" key="3">
    <source>
        <dbReference type="Proteomes" id="UP000326509"/>
    </source>
</evidence>
<sequence>METNKITNYRTWSFRFLIYLILLIILVAYIVANSAYLIVESEIEGYEKYTDTNNYDSILLLILQILTSILLISGIIFTILSIRKNENKDYKYFTSIIGYSIFILSYIFSLF</sequence>
<evidence type="ECO:0000313" key="2">
    <source>
        <dbReference type="EMBL" id="GER59128.1"/>
    </source>
</evidence>
<dbReference type="AlphaFoldDB" id="A0A5J4IZR7"/>
<keyword evidence="1" id="KW-1133">Transmembrane helix</keyword>
<evidence type="ECO:0000256" key="1">
    <source>
        <dbReference type="SAM" id="Phobius"/>
    </source>
</evidence>
<accession>A0A5J4IZR7</accession>
<keyword evidence="3" id="KW-1185">Reference proteome</keyword>
<feature type="transmembrane region" description="Helical" evidence="1">
    <location>
        <begin position="58"/>
        <end position="80"/>
    </location>
</feature>
<gene>
    <name evidence="2" type="ORF">ULMA_12360</name>
</gene>
<dbReference type="Proteomes" id="UP000326509">
    <property type="component" value="Unassembled WGS sequence"/>
</dbReference>
<comment type="caution">
    <text evidence="2">The sequence shown here is derived from an EMBL/GenBank/DDBJ whole genome shotgun (WGS) entry which is preliminary data.</text>
</comment>
<keyword evidence="1" id="KW-0812">Transmembrane</keyword>
<dbReference type="EMBL" id="BKCG01000002">
    <property type="protein sequence ID" value="GER59128.1"/>
    <property type="molecule type" value="Genomic_DNA"/>
</dbReference>
<proteinExistence type="predicted"/>
<reference evidence="2 3" key="1">
    <citation type="submission" date="2019-08" db="EMBL/GenBank/DDBJ databases">
        <title>Draft genome sequence of Ulvibacter marinus type strain NBRC 109484.</title>
        <authorList>
            <person name="Kawano K."/>
            <person name="Ushijima N."/>
            <person name="Kihara M."/>
            <person name="Itoh H."/>
        </authorList>
    </citation>
    <scope>NUCLEOTIDE SEQUENCE [LARGE SCALE GENOMIC DNA]</scope>
    <source>
        <strain evidence="2 3">NBRC 109484</strain>
    </source>
</reference>
<organism evidence="2 3">
    <name type="scientific">Patiriisocius marinus</name>
    <dbReference type="NCBI Taxonomy" id="1397112"/>
    <lineage>
        <taxon>Bacteria</taxon>
        <taxon>Pseudomonadati</taxon>
        <taxon>Bacteroidota</taxon>
        <taxon>Flavobacteriia</taxon>
        <taxon>Flavobacteriales</taxon>
        <taxon>Flavobacteriaceae</taxon>
        <taxon>Patiriisocius</taxon>
    </lineage>
</organism>
<keyword evidence="1" id="KW-0472">Membrane</keyword>
<protein>
    <submittedName>
        <fullName evidence="2">Uncharacterized protein</fullName>
    </submittedName>
</protein>
<name>A0A5J4IZR7_9FLAO</name>
<feature type="transmembrane region" description="Helical" evidence="1">
    <location>
        <begin position="92"/>
        <end position="109"/>
    </location>
</feature>
<feature type="transmembrane region" description="Helical" evidence="1">
    <location>
        <begin position="12"/>
        <end position="38"/>
    </location>
</feature>